<accession>A0A9X4AMW9</accession>
<dbReference type="Pfam" id="PF14804">
    <property type="entry name" value="Jag_N"/>
    <property type="match status" value="1"/>
</dbReference>
<dbReference type="Proteomes" id="UP001145050">
    <property type="component" value="Unassembled WGS sequence"/>
</dbReference>
<dbReference type="EMBL" id="JAMQKB010000023">
    <property type="protein sequence ID" value="MDC3425887.1"/>
    <property type="molecule type" value="Genomic_DNA"/>
</dbReference>
<dbReference type="RefSeq" id="WP_272437706.1">
    <property type="nucleotide sequence ID" value="NZ_JAMQKB010000023.1"/>
</dbReference>
<dbReference type="PANTHER" id="PTHR38032">
    <property type="entry name" value="POLYMERASE-RELATED"/>
    <property type="match status" value="1"/>
</dbReference>
<comment type="caution">
    <text evidence="2">The sequence shown here is derived from an EMBL/GenBank/DDBJ whole genome shotgun (WGS) entry which is preliminary data.</text>
</comment>
<dbReference type="PANTHER" id="PTHR38032:SF1">
    <property type="entry name" value="RNA-BINDING PROTEIN KHPB N-TERMINAL DOMAIN-CONTAINING PROTEIN"/>
    <property type="match status" value="1"/>
</dbReference>
<dbReference type="Gene3D" id="3.30.30.80">
    <property type="entry name" value="probable RNA-binding protein from clostridium symbiosum atcc 14940"/>
    <property type="match status" value="1"/>
</dbReference>
<reference evidence="2" key="1">
    <citation type="submission" date="2022-06" db="EMBL/GenBank/DDBJ databases">
        <title>Aquibacillus sp. a new bacterium isolated from soil saline samples.</title>
        <authorList>
            <person name="Galisteo C."/>
            <person name="De La Haba R."/>
            <person name="Sanchez-Porro C."/>
            <person name="Ventosa A."/>
        </authorList>
    </citation>
    <scope>NUCLEOTIDE SEQUENCE</scope>
    <source>
        <strain evidence="2">3ASR75-11</strain>
    </source>
</reference>
<dbReference type="InterPro" id="IPR038247">
    <property type="entry name" value="Jag_N_dom_sf"/>
</dbReference>
<keyword evidence="3" id="KW-1185">Reference proteome</keyword>
<dbReference type="Pfam" id="PF03961">
    <property type="entry name" value="FapA"/>
    <property type="match status" value="1"/>
</dbReference>
<feature type="domain" description="RNA-binding protein KhpB N-terminal" evidence="1">
    <location>
        <begin position="5"/>
        <end position="56"/>
    </location>
</feature>
<dbReference type="AlphaFoldDB" id="A0A9X4AMW9"/>
<dbReference type="InterPro" id="IPR032782">
    <property type="entry name" value="KhpB_N"/>
</dbReference>
<evidence type="ECO:0000313" key="2">
    <source>
        <dbReference type="EMBL" id="MDC3425887.1"/>
    </source>
</evidence>
<evidence type="ECO:0000259" key="1">
    <source>
        <dbReference type="SMART" id="SM01245"/>
    </source>
</evidence>
<dbReference type="Pfam" id="PF20250">
    <property type="entry name" value="FapA_N"/>
    <property type="match status" value="1"/>
</dbReference>
<protein>
    <submittedName>
        <fullName evidence="2">FapA family protein</fullName>
    </submittedName>
</protein>
<organism evidence="2 3">
    <name type="scientific">Terrihalobacillus insolitus</name>
    <dbReference type="NCBI Taxonomy" id="2950438"/>
    <lineage>
        <taxon>Bacteria</taxon>
        <taxon>Bacillati</taxon>
        <taxon>Bacillota</taxon>
        <taxon>Bacilli</taxon>
        <taxon>Bacillales</taxon>
        <taxon>Bacillaceae</taxon>
        <taxon>Terrihalobacillus</taxon>
    </lineage>
</organism>
<evidence type="ECO:0000313" key="3">
    <source>
        <dbReference type="Proteomes" id="UP001145050"/>
    </source>
</evidence>
<proteinExistence type="predicted"/>
<dbReference type="InterPro" id="IPR005646">
    <property type="entry name" value="FapA"/>
</dbReference>
<gene>
    <name evidence="2" type="ORF">NC797_15370</name>
</gene>
<dbReference type="InterPro" id="IPR046866">
    <property type="entry name" value="FapA_N"/>
</dbReference>
<name>A0A9X4AMW9_9BACI</name>
<sequence>MQSIVSKGKSVKEAVHLGLELMEVKKNEVSIEIIQYGTKGFFGIGGKNAVVKLSKQESNTTSRQSKTNSIDYYKTMEHLVDDLPFEQSSVFEGYPIDYAIDVSQKEMTEQELEGKAWVTDGTIYVKDSETQYPIVEIGKGVQLFKNNQMVKEKKTIVSEKDALEITLEDEQQDTRWNITIDQHKLNVLLEVNPGHTITRKLQDVEPNQQIELTVDEHKETINTLTYEDIRNKMETLRITYGINQNEIRKALETNVPSSYEIATGSKAKPGVDGRIELMVEVDTKNGLIEDDAGKVDFRELKMIPTVEEGQIIAIIHPPIPGKRGTTVTNEPLPAKETHPIVLKSEIGVTVVEDNIIATTAGRPFVEQRGPFIKASVIPKLVHNGNVDISSGNIRFDGDIEIRGEVEENMIVEGGGDIIIYKSASDATITTSKSIITYGNVTGSELSAGKSNMLITELGHLLGIIQIQVEKMISFIKQLSQSPAFKSSDFSRGGLNPLIHILLEKKFNSFLPLAKKYVEVTRKGEEYLEEEDWRKVATSIQQIFLTLSNQTTSLEQLKILSRKMKELHEYSKTPIEPDSYITISNALNSSLYCSGNILIIGQGCVNTKVHSGGQLKITGSVRGGEVYGRQGAEIKESGSNSGTKTVIAVPSDQKIRIGRAFEGTVLKIGHIQHIVKENRNNITARINSEGQIVFE</sequence>
<dbReference type="SMART" id="SM01245">
    <property type="entry name" value="Jag_N"/>
    <property type="match status" value="1"/>
</dbReference>
<dbReference type="InterPro" id="IPR046865">
    <property type="entry name" value="FapA_b_solenoid"/>
</dbReference>